<reference evidence="1" key="1">
    <citation type="submission" date="2022-12" db="EMBL/GenBank/DDBJ databases">
        <authorList>
            <person name="Petersen C."/>
        </authorList>
    </citation>
    <scope>NUCLEOTIDE SEQUENCE</scope>
    <source>
        <strain evidence="1">IBT 3081</strain>
    </source>
</reference>
<dbReference type="GeneID" id="81458319"/>
<dbReference type="RefSeq" id="XP_056583271.1">
    <property type="nucleotide sequence ID" value="XM_056719136.1"/>
</dbReference>
<dbReference type="SUPFAM" id="SSF56784">
    <property type="entry name" value="HAD-like"/>
    <property type="match status" value="1"/>
</dbReference>
<dbReference type="InterPro" id="IPR023198">
    <property type="entry name" value="PGP-like_dom2"/>
</dbReference>
<dbReference type="InterPro" id="IPR023214">
    <property type="entry name" value="HAD_sf"/>
</dbReference>
<name>A0A9W9SRY5_9EURO</name>
<accession>A0A9W9SRY5</accession>
<dbReference type="Proteomes" id="UP001147752">
    <property type="component" value="Unassembled WGS sequence"/>
</dbReference>
<dbReference type="Gene3D" id="3.40.50.1000">
    <property type="entry name" value="HAD superfamily/HAD-like"/>
    <property type="match status" value="1"/>
</dbReference>
<dbReference type="Gene3D" id="1.10.150.240">
    <property type="entry name" value="Putative phosphatase, domain 2"/>
    <property type="match status" value="1"/>
</dbReference>
<dbReference type="PANTHER" id="PTHR43611">
    <property type="entry name" value="ALPHA-D-GLUCOSE 1-PHOSPHATE PHOSPHATASE"/>
    <property type="match status" value="1"/>
</dbReference>
<dbReference type="NCBIfam" id="TIGR01509">
    <property type="entry name" value="HAD-SF-IA-v3"/>
    <property type="match status" value="1"/>
</dbReference>
<evidence type="ECO:0000313" key="2">
    <source>
        <dbReference type="Proteomes" id="UP001147752"/>
    </source>
</evidence>
<dbReference type="EMBL" id="JAPZBT010000001">
    <property type="protein sequence ID" value="KAJ5383495.1"/>
    <property type="molecule type" value="Genomic_DNA"/>
</dbReference>
<proteinExistence type="predicted"/>
<organism evidence="1 2">
    <name type="scientific">Penicillium concentricum</name>
    <dbReference type="NCBI Taxonomy" id="293559"/>
    <lineage>
        <taxon>Eukaryota</taxon>
        <taxon>Fungi</taxon>
        <taxon>Dikarya</taxon>
        <taxon>Ascomycota</taxon>
        <taxon>Pezizomycotina</taxon>
        <taxon>Eurotiomycetes</taxon>
        <taxon>Eurotiomycetidae</taxon>
        <taxon>Eurotiales</taxon>
        <taxon>Aspergillaceae</taxon>
        <taxon>Penicillium</taxon>
    </lineage>
</organism>
<dbReference type="SUPFAM" id="SSF48239">
    <property type="entry name" value="Terpenoid cyclases/Protein prenyltransferases"/>
    <property type="match status" value="1"/>
</dbReference>
<keyword evidence="2" id="KW-1185">Reference proteome</keyword>
<gene>
    <name evidence="1" type="ORF">N7517_001406</name>
</gene>
<dbReference type="GO" id="GO:0016791">
    <property type="term" value="F:phosphatase activity"/>
    <property type="evidence" value="ECO:0007669"/>
    <property type="project" value="UniProtKB-ARBA"/>
</dbReference>
<dbReference type="OrthoDB" id="2012566at2759"/>
<comment type="caution">
    <text evidence="1">The sequence shown here is derived from an EMBL/GenBank/DDBJ whole genome shotgun (WGS) entry which is preliminary data.</text>
</comment>
<evidence type="ECO:0000313" key="1">
    <source>
        <dbReference type="EMBL" id="KAJ5383495.1"/>
    </source>
</evidence>
<dbReference type="InterPro" id="IPR006439">
    <property type="entry name" value="HAD-SF_hydro_IA"/>
</dbReference>
<dbReference type="InterPro" id="IPR008930">
    <property type="entry name" value="Terpenoid_cyclase/PrenylTrfase"/>
</dbReference>
<dbReference type="InterPro" id="IPR036412">
    <property type="entry name" value="HAD-like_sf"/>
</dbReference>
<dbReference type="AlphaFoldDB" id="A0A9W9SRY5"/>
<reference evidence="1" key="2">
    <citation type="journal article" date="2023" name="IMA Fungus">
        <title>Comparative genomic study of the Penicillium genus elucidates a diverse pangenome and 15 lateral gene transfer events.</title>
        <authorList>
            <person name="Petersen C."/>
            <person name="Sorensen T."/>
            <person name="Nielsen M.R."/>
            <person name="Sondergaard T.E."/>
            <person name="Sorensen J.L."/>
            <person name="Fitzpatrick D.A."/>
            <person name="Frisvad J.C."/>
            <person name="Nielsen K.L."/>
        </authorList>
    </citation>
    <scope>NUCLEOTIDE SEQUENCE</scope>
    <source>
        <strain evidence="1">IBT 3081</strain>
    </source>
</reference>
<dbReference type="PANTHER" id="PTHR43611:SF3">
    <property type="entry name" value="FLAVIN MONONUCLEOTIDE HYDROLASE 1, CHLOROPLATIC"/>
    <property type="match status" value="1"/>
</dbReference>
<sequence>MTRSPPLTVSPINLVLDLGGVLFHPKFGQVQLNTHTSSVSVKRLVSTSTWMAYECGKLSEKECYQKLADEYGFQADDLAMAIRKGRTIADYDRNLVASLLDFKKAMGGKVVFILASNISSPDYLALQQLWGKDFWSLFDYCFPSATVGTRKPSMRFYRHMLGASGAVPRDTIFVDDRAENVLAASAMGIKGIVFTDGENLMRSLMNMTGNPVERGQAFLQANAGQHLSTTDRGEVVEENYSQLLILDTTGNSSLVSLSRPPRFWNFFTGAAKFTTETYPDDLDTTSLALASMPYESSIVNSMLDEMLNNVDEDGLLKFYLDTSRPRVDAVICLNILTLFCMYERGYQLPETLNWIYDILLNRAYMNGTRYYTTPEWFLYYMDRLLSRSNDQILRDRFEGLLRTRVIERIGAEGDALCLAMRLCVCNSLGIANRPDIDALTASQCKDGGWGPSLMYLIPGSSRRLGNRGVTTAFAVKALQSIYTVN</sequence>
<keyword evidence="1" id="KW-0378">Hydrolase</keyword>
<protein>
    <submittedName>
        <fullName evidence="1">HAD-superfamily hydrolase subfamily IA variant 3</fullName>
    </submittedName>
</protein>